<keyword evidence="5 6" id="KW-0472">Membrane</keyword>
<keyword evidence="3 6" id="KW-0812">Transmembrane</keyword>
<feature type="transmembrane region" description="Helical" evidence="6">
    <location>
        <begin position="72"/>
        <end position="95"/>
    </location>
</feature>
<feature type="transmembrane region" description="Helical" evidence="6">
    <location>
        <begin position="47"/>
        <end position="65"/>
    </location>
</feature>
<dbReference type="RefSeq" id="WP_255918712.1">
    <property type="nucleotide sequence ID" value="NZ_JANFNG010000002.1"/>
</dbReference>
<evidence type="ECO:0000313" key="8">
    <source>
        <dbReference type="Proteomes" id="UP001057702"/>
    </source>
</evidence>
<organism evidence="7 8">
    <name type="scientific">Streptomyces humicola</name>
    <dbReference type="NCBI Taxonomy" id="2953240"/>
    <lineage>
        <taxon>Bacteria</taxon>
        <taxon>Bacillati</taxon>
        <taxon>Actinomycetota</taxon>
        <taxon>Actinomycetes</taxon>
        <taxon>Kitasatosporales</taxon>
        <taxon>Streptomycetaceae</taxon>
        <taxon>Streptomyces</taxon>
    </lineage>
</organism>
<dbReference type="EMBL" id="JANFNG010000002">
    <property type="protein sequence ID" value="MCQ4079849.1"/>
    <property type="molecule type" value="Genomic_DNA"/>
</dbReference>
<comment type="subcellular location">
    <subcellularLocation>
        <location evidence="1">Cell membrane</location>
        <topology evidence="1">Multi-pass membrane protein</topology>
    </subcellularLocation>
</comment>
<evidence type="ECO:0000256" key="1">
    <source>
        <dbReference type="ARBA" id="ARBA00004651"/>
    </source>
</evidence>
<evidence type="ECO:0000313" key="7">
    <source>
        <dbReference type="EMBL" id="MCQ4079849.1"/>
    </source>
</evidence>
<name>A0ABT1PQ98_9ACTN</name>
<evidence type="ECO:0000256" key="3">
    <source>
        <dbReference type="ARBA" id="ARBA00022692"/>
    </source>
</evidence>
<gene>
    <name evidence="7" type="ORF">NGB36_04385</name>
</gene>
<proteinExistence type="predicted"/>
<protein>
    <submittedName>
        <fullName evidence="7">Aromatic acid exporter family protein</fullName>
    </submittedName>
</protein>
<dbReference type="Proteomes" id="UP001057702">
    <property type="component" value="Unassembled WGS sequence"/>
</dbReference>
<evidence type="ECO:0000256" key="2">
    <source>
        <dbReference type="ARBA" id="ARBA00022475"/>
    </source>
</evidence>
<accession>A0ABT1PQ98</accession>
<keyword evidence="2" id="KW-1003">Cell membrane</keyword>
<comment type="caution">
    <text evidence="7">The sequence shown here is derived from an EMBL/GenBank/DDBJ whole genome shotgun (WGS) entry which is preliminary data.</text>
</comment>
<evidence type="ECO:0000256" key="5">
    <source>
        <dbReference type="ARBA" id="ARBA00023136"/>
    </source>
</evidence>
<evidence type="ECO:0000256" key="4">
    <source>
        <dbReference type="ARBA" id="ARBA00022989"/>
    </source>
</evidence>
<evidence type="ECO:0000256" key="6">
    <source>
        <dbReference type="SAM" id="Phobius"/>
    </source>
</evidence>
<dbReference type="Pfam" id="PF06081">
    <property type="entry name" value="ArAE_1"/>
    <property type="match status" value="1"/>
</dbReference>
<reference evidence="7" key="1">
    <citation type="submission" date="2022-06" db="EMBL/GenBank/DDBJ databases">
        <title>Draft genome sequence of Streptomyces sp. RB6PN25 isolated from peat swamp forest in Thailand.</title>
        <authorList>
            <person name="Duangmal K."/>
            <person name="Klaysubun C."/>
        </authorList>
    </citation>
    <scope>NUCLEOTIDE SEQUENCE</scope>
    <source>
        <strain evidence="7">RB6PN25</strain>
    </source>
</reference>
<keyword evidence="8" id="KW-1185">Reference proteome</keyword>
<sequence length="396" mass="43478">MRAIPAPLVGLIKRRNEPVVVQMARSTLAAVLSYVAALRLSPNPIPLTAPLTALLVVQVTLYTTLTTGVRRVLSVVAGVLIAVAFSELVGLRWWSLGLIILASLLVGHMIRVDEFVAEVAISSMLILGVSTPSSQALDRVIETVIGAVVGVLVNAVIAPPVFVQPAGEAVQELSGTMGRLLLRIGEELRHGASADQAAAWLHEARRLDNEIARFDESLRRAEESTKLNPRVRQGAMARLILRSGLDTLEVCAVLLRTLCRVLTDLARTHHESVYGAEIAAGLDDLFTHLAVAVQSFGRLITAQVTEGAERAESELARALEAAREDRERIAALLRYETEQWQSWELHGALLANIDRLLDELDVEKRARWLEGQYADRPVRHRGMLARLRRLRLPFSS</sequence>
<dbReference type="InterPro" id="IPR010343">
    <property type="entry name" value="ArAE_1"/>
</dbReference>
<keyword evidence="4 6" id="KW-1133">Transmembrane helix</keyword>